<dbReference type="AlphaFoldDB" id="A0A366DK57"/>
<keyword evidence="2" id="KW-0255">Endonuclease</keyword>
<keyword evidence="2" id="KW-0540">Nuclease</keyword>
<dbReference type="PANTHER" id="PTHR33877:SF2">
    <property type="entry name" value="OS07G0170200 PROTEIN"/>
    <property type="match status" value="1"/>
</dbReference>
<name>A0A366DK57_9HYPH</name>
<dbReference type="SMART" id="SM00507">
    <property type="entry name" value="HNHc"/>
    <property type="match status" value="1"/>
</dbReference>
<dbReference type="Gene3D" id="1.10.30.50">
    <property type="match status" value="1"/>
</dbReference>
<dbReference type="InterPro" id="IPR029471">
    <property type="entry name" value="HNH_5"/>
</dbReference>
<evidence type="ECO:0000313" key="3">
    <source>
        <dbReference type="Proteomes" id="UP000252893"/>
    </source>
</evidence>
<protein>
    <submittedName>
        <fullName evidence="2">HNH endonuclease</fullName>
    </submittedName>
</protein>
<feature type="domain" description="HNH nuclease" evidence="1">
    <location>
        <begin position="22"/>
        <end position="74"/>
    </location>
</feature>
<proteinExistence type="predicted"/>
<dbReference type="CDD" id="cd00085">
    <property type="entry name" value="HNHc"/>
    <property type="match status" value="1"/>
</dbReference>
<dbReference type="OrthoDB" id="9802901at2"/>
<reference evidence="2 3" key="1">
    <citation type="submission" date="2018-06" db="EMBL/GenBank/DDBJ databases">
        <title>Genomic Encyclopedia of Type Strains, Phase IV (KMG-IV): sequencing the most valuable type-strain genomes for metagenomic binning, comparative biology and taxonomic classification.</title>
        <authorList>
            <person name="Goeker M."/>
        </authorList>
    </citation>
    <scope>NUCLEOTIDE SEQUENCE [LARGE SCALE GENOMIC DNA]</scope>
    <source>
        <strain evidence="2 3">DSM 25619</strain>
    </source>
</reference>
<dbReference type="RefSeq" id="WP_113946217.1">
    <property type="nucleotide sequence ID" value="NZ_JBHEEG010000005.1"/>
</dbReference>
<sequence>MSWGRLSNYQQRKLNKAFERADKEAALREQNGRCKYCLDPLSVKAATRDHVIPRVSGGLNHKENIVAACAPCNQAKGHTPYGKFMRMISDPKPGEPIKYRLIWFSRQLNKRIDLMDMRVARAIGRRI</sequence>
<dbReference type="EMBL" id="QNRH01000013">
    <property type="protein sequence ID" value="RBO90462.1"/>
    <property type="molecule type" value="Genomic_DNA"/>
</dbReference>
<dbReference type="Proteomes" id="UP000252893">
    <property type="component" value="Unassembled WGS sequence"/>
</dbReference>
<keyword evidence="2" id="KW-0378">Hydrolase</keyword>
<dbReference type="PANTHER" id="PTHR33877">
    <property type="entry name" value="SLL1193 PROTEIN"/>
    <property type="match status" value="1"/>
</dbReference>
<dbReference type="InterPro" id="IPR052892">
    <property type="entry name" value="NA-targeting_endonuclease"/>
</dbReference>
<comment type="caution">
    <text evidence="2">The sequence shown here is derived from an EMBL/GenBank/DDBJ whole genome shotgun (WGS) entry which is preliminary data.</text>
</comment>
<evidence type="ECO:0000313" key="2">
    <source>
        <dbReference type="EMBL" id="RBO90462.1"/>
    </source>
</evidence>
<gene>
    <name evidence="2" type="ORF">DFR47_11323</name>
</gene>
<dbReference type="InterPro" id="IPR003615">
    <property type="entry name" value="HNH_nuc"/>
</dbReference>
<accession>A0A366DK57</accession>
<keyword evidence="3" id="KW-1185">Reference proteome</keyword>
<dbReference type="GO" id="GO:0004519">
    <property type="term" value="F:endonuclease activity"/>
    <property type="evidence" value="ECO:0007669"/>
    <property type="project" value="UniProtKB-KW"/>
</dbReference>
<dbReference type="Pfam" id="PF14279">
    <property type="entry name" value="HNH_5"/>
    <property type="match status" value="1"/>
</dbReference>
<organism evidence="2 3">
    <name type="scientific">Pseudochrobactrum asaccharolyticum</name>
    <dbReference type="NCBI Taxonomy" id="354351"/>
    <lineage>
        <taxon>Bacteria</taxon>
        <taxon>Pseudomonadati</taxon>
        <taxon>Pseudomonadota</taxon>
        <taxon>Alphaproteobacteria</taxon>
        <taxon>Hyphomicrobiales</taxon>
        <taxon>Brucellaceae</taxon>
        <taxon>Pseudochrobactrum</taxon>
    </lineage>
</organism>
<evidence type="ECO:0000259" key="1">
    <source>
        <dbReference type="SMART" id="SM00507"/>
    </source>
</evidence>